<sequence>MPLISSSSAYKTGVKARHVTFNPKTEVREFGNSEVESVQDKKQKRIKIDFTKLRSYSIDPIKCVDLNEALLVDPDIVPKFDVFNETTIAHNGQAAPWVYNAVFKPSKSLALNPQGPITRRLMKMSKEKKLAAIKSEKCAQLKKTLPPVPWCKPTALEHIRGDWRFSCEMESDGEDPADTEMDREELTEIANRKKHLLTKGERVCRQLEIQKAMQRDKFEKYILDFIDKLKNGEKPRVLATNGNVEKKSSELLDFFHSTLETYAATNKKSSKEINFKVRSHINRRLRHKELDEQLRAVYEIISEVYEDAVGLPLLVLAKYAKEKCFKDIERSFLLGL</sequence>
<dbReference type="eggNOG" id="ENOG502TIHW">
    <property type="taxonomic scope" value="Eukaryota"/>
</dbReference>
<dbReference type="OrthoDB" id="5891387at2759"/>
<dbReference type="HOGENOM" id="CLU_915970_0_0_1"/>
<dbReference type="Proteomes" id="UP000008068">
    <property type="component" value="Unassembled WGS sequence"/>
</dbReference>
<evidence type="ECO:0000313" key="2">
    <source>
        <dbReference type="Proteomes" id="UP000008068"/>
    </source>
</evidence>
<organism evidence="2">
    <name type="scientific">Caenorhabditis brenneri</name>
    <name type="common">Nematode worm</name>
    <dbReference type="NCBI Taxonomy" id="135651"/>
    <lineage>
        <taxon>Eukaryota</taxon>
        <taxon>Metazoa</taxon>
        <taxon>Ecdysozoa</taxon>
        <taxon>Nematoda</taxon>
        <taxon>Chromadorea</taxon>
        <taxon>Rhabditida</taxon>
        <taxon>Rhabditina</taxon>
        <taxon>Rhabditomorpha</taxon>
        <taxon>Rhabditoidea</taxon>
        <taxon>Rhabditidae</taxon>
        <taxon>Peloderinae</taxon>
        <taxon>Caenorhabditis</taxon>
    </lineage>
</organism>
<dbReference type="OMA" id="HANDSML"/>
<protein>
    <submittedName>
        <fullName evidence="1">Uncharacterized protein</fullName>
    </submittedName>
</protein>
<accession>G0MYI0</accession>
<gene>
    <name evidence="1" type="ORF">CAEBREN_01468</name>
</gene>
<proteinExistence type="predicted"/>
<dbReference type="InParanoid" id="G0MYI0"/>
<keyword evidence="2" id="KW-1185">Reference proteome</keyword>
<name>G0MYI0_CAEBE</name>
<dbReference type="EMBL" id="GL379820">
    <property type="protein sequence ID" value="EGT47538.1"/>
    <property type="molecule type" value="Genomic_DNA"/>
</dbReference>
<reference evidence="2" key="1">
    <citation type="submission" date="2011-07" db="EMBL/GenBank/DDBJ databases">
        <authorList>
            <consortium name="Caenorhabditis brenneri Sequencing and Analysis Consortium"/>
            <person name="Wilson R.K."/>
        </authorList>
    </citation>
    <scope>NUCLEOTIDE SEQUENCE [LARGE SCALE GENOMIC DNA]</scope>
    <source>
        <strain evidence="2">PB2801</strain>
    </source>
</reference>
<evidence type="ECO:0000313" key="1">
    <source>
        <dbReference type="EMBL" id="EGT47538.1"/>
    </source>
</evidence>
<dbReference type="AlphaFoldDB" id="G0MYI0"/>